<dbReference type="Gene3D" id="3.90.850.10">
    <property type="entry name" value="Fumarylacetoacetase-like, C-terminal domain"/>
    <property type="match status" value="1"/>
</dbReference>
<evidence type="ECO:0000256" key="3">
    <source>
        <dbReference type="SAM" id="SignalP"/>
    </source>
</evidence>
<dbReference type="SUPFAM" id="SSF56529">
    <property type="entry name" value="FAH"/>
    <property type="match status" value="1"/>
</dbReference>
<dbReference type="Proteomes" id="UP000807353">
    <property type="component" value="Unassembled WGS sequence"/>
</dbReference>
<feature type="chain" id="PRO_5040260199" description="Fumarylacetoacetase-like C-terminal domain-containing protein" evidence="3">
    <location>
        <begin position="20"/>
        <end position="305"/>
    </location>
</feature>
<keyword evidence="3" id="KW-0732">Signal</keyword>
<reference evidence="5" key="1">
    <citation type="submission" date="2020-11" db="EMBL/GenBank/DDBJ databases">
        <authorList>
            <consortium name="DOE Joint Genome Institute"/>
            <person name="Ahrendt S."/>
            <person name="Riley R."/>
            <person name="Andreopoulos W."/>
            <person name="Labutti K."/>
            <person name="Pangilinan J."/>
            <person name="Ruiz-Duenas F.J."/>
            <person name="Barrasa J.M."/>
            <person name="Sanchez-Garcia M."/>
            <person name="Camarero S."/>
            <person name="Miyauchi S."/>
            <person name="Serrano A."/>
            <person name="Linde D."/>
            <person name="Babiker R."/>
            <person name="Drula E."/>
            <person name="Ayuso-Fernandez I."/>
            <person name="Pacheco R."/>
            <person name="Padilla G."/>
            <person name="Ferreira P."/>
            <person name="Barriuso J."/>
            <person name="Kellner H."/>
            <person name="Castanera R."/>
            <person name="Alfaro M."/>
            <person name="Ramirez L."/>
            <person name="Pisabarro A.G."/>
            <person name="Kuo A."/>
            <person name="Tritt A."/>
            <person name="Lipzen A."/>
            <person name="He G."/>
            <person name="Yan M."/>
            <person name="Ng V."/>
            <person name="Cullen D."/>
            <person name="Martin F."/>
            <person name="Rosso M.-N."/>
            <person name="Henrissat B."/>
            <person name="Hibbett D."/>
            <person name="Martinez A.T."/>
            <person name="Grigoriev I.V."/>
        </authorList>
    </citation>
    <scope>NUCLEOTIDE SEQUENCE</scope>
    <source>
        <strain evidence="5">CBS 247.69</strain>
    </source>
</reference>
<keyword evidence="6" id="KW-1185">Reference proteome</keyword>
<accession>A0A9P5XRK5</accession>
<keyword evidence="2" id="KW-0479">Metal-binding</keyword>
<feature type="signal peptide" evidence="3">
    <location>
        <begin position="1"/>
        <end position="19"/>
    </location>
</feature>
<dbReference type="PANTHER" id="PTHR11820">
    <property type="entry name" value="ACYLPYRUVASE"/>
    <property type="match status" value="1"/>
</dbReference>
<organism evidence="5 6">
    <name type="scientific">Collybia nuda</name>
    <dbReference type="NCBI Taxonomy" id="64659"/>
    <lineage>
        <taxon>Eukaryota</taxon>
        <taxon>Fungi</taxon>
        <taxon>Dikarya</taxon>
        <taxon>Basidiomycota</taxon>
        <taxon>Agaricomycotina</taxon>
        <taxon>Agaricomycetes</taxon>
        <taxon>Agaricomycetidae</taxon>
        <taxon>Agaricales</taxon>
        <taxon>Tricholomatineae</taxon>
        <taxon>Clitocybaceae</taxon>
        <taxon>Collybia</taxon>
    </lineage>
</organism>
<evidence type="ECO:0000313" key="6">
    <source>
        <dbReference type="Proteomes" id="UP000807353"/>
    </source>
</evidence>
<dbReference type="PANTHER" id="PTHR11820:SF112">
    <property type="entry name" value="FUMARYLACETOACETATE HYDROLASE FAMILY PROTEIN (AFU_ORTHOLOGUE AFUA_1G02370)-RELATED"/>
    <property type="match status" value="1"/>
</dbReference>
<dbReference type="InterPro" id="IPR011234">
    <property type="entry name" value="Fumarylacetoacetase-like_C"/>
</dbReference>
<dbReference type="EMBL" id="MU150440">
    <property type="protein sequence ID" value="KAF9456273.1"/>
    <property type="molecule type" value="Genomic_DNA"/>
</dbReference>
<evidence type="ECO:0000256" key="2">
    <source>
        <dbReference type="ARBA" id="ARBA00022723"/>
    </source>
</evidence>
<dbReference type="Pfam" id="PF01557">
    <property type="entry name" value="FAA_hydrolase"/>
    <property type="match status" value="1"/>
</dbReference>
<dbReference type="OrthoDB" id="411064at2759"/>
<evidence type="ECO:0000313" key="5">
    <source>
        <dbReference type="EMBL" id="KAF9456273.1"/>
    </source>
</evidence>
<sequence>MRVSNILTFLTSFALVANADRLVRFISTDNREYYGDAILPRNSTDSAHSTHANVIRGDILGDYTVTSQIKEIKTLLAPLPAERVRAVRCVGLNYVAHINETNQTIPSFPILFYKPITALNTPFDPIPVSEGYQTQGDFLSKMDYETELVIVIKKKAFNITDEEAFDHILGYTVGHDVSHRGWQIDRGGLPQPQFAMGKGADGWAPWGPAIVTKDVVPDPQALNIWTKVNGVTQQNSSTANMIFPVKHLVSFFSMGTTLLPGDVIFTGTPNGVNLGKADPDWLVEGDVVEVGLENVGTCTNEIKYV</sequence>
<dbReference type="AlphaFoldDB" id="A0A9P5XRK5"/>
<protein>
    <recommendedName>
        <fullName evidence="4">Fumarylacetoacetase-like C-terminal domain-containing protein</fullName>
    </recommendedName>
</protein>
<dbReference type="GO" id="GO:0046872">
    <property type="term" value="F:metal ion binding"/>
    <property type="evidence" value="ECO:0007669"/>
    <property type="project" value="UniProtKB-KW"/>
</dbReference>
<dbReference type="FunFam" id="3.90.850.10:FF:000002">
    <property type="entry name" value="2-hydroxyhepta-2,4-diene-1,7-dioate isomerase"/>
    <property type="match status" value="1"/>
</dbReference>
<dbReference type="InterPro" id="IPR036663">
    <property type="entry name" value="Fumarylacetoacetase_C_sf"/>
</dbReference>
<proteinExistence type="inferred from homology"/>
<comment type="caution">
    <text evidence="5">The sequence shown here is derived from an EMBL/GenBank/DDBJ whole genome shotgun (WGS) entry which is preliminary data.</text>
</comment>
<evidence type="ECO:0000256" key="1">
    <source>
        <dbReference type="ARBA" id="ARBA00010211"/>
    </source>
</evidence>
<comment type="similarity">
    <text evidence="1">Belongs to the FAH family.</text>
</comment>
<evidence type="ECO:0000259" key="4">
    <source>
        <dbReference type="Pfam" id="PF01557"/>
    </source>
</evidence>
<dbReference type="GO" id="GO:0050163">
    <property type="term" value="F:oxaloacetate tautomerase activity"/>
    <property type="evidence" value="ECO:0007669"/>
    <property type="project" value="UniProtKB-ARBA"/>
</dbReference>
<dbReference type="GO" id="GO:0006107">
    <property type="term" value="P:oxaloacetate metabolic process"/>
    <property type="evidence" value="ECO:0007669"/>
    <property type="project" value="UniProtKB-ARBA"/>
</dbReference>
<gene>
    <name evidence="5" type="ORF">BDZ94DRAFT_1178077</name>
</gene>
<name>A0A9P5XRK5_9AGAR</name>
<feature type="domain" description="Fumarylacetoacetase-like C-terminal" evidence="4">
    <location>
        <begin position="87"/>
        <end position="302"/>
    </location>
</feature>